<keyword evidence="1" id="KW-0812">Transmembrane</keyword>
<evidence type="ECO:0000256" key="1">
    <source>
        <dbReference type="SAM" id="Phobius"/>
    </source>
</evidence>
<dbReference type="eggNOG" id="ENOG5030QNT">
    <property type="taxonomic scope" value="Bacteria"/>
</dbReference>
<name>A0A089XAB5_STRGA</name>
<dbReference type="AlphaFoldDB" id="A0A089XAB5"/>
<proteinExistence type="predicted"/>
<feature type="transmembrane region" description="Helical" evidence="1">
    <location>
        <begin position="220"/>
        <end position="237"/>
    </location>
</feature>
<feature type="transmembrane region" description="Helical" evidence="1">
    <location>
        <begin position="275"/>
        <end position="294"/>
    </location>
</feature>
<organism evidence="2 3">
    <name type="scientific">Streptomyces glaucescens</name>
    <dbReference type="NCBI Taxonomy" id="1907"/>
    <lineage>
        <taxon>Bacteria</taxon>
        <taxon>Bacillati</taxon>
        <taxon>Actinomycetota</taxon>
        <taxon>Actinomycetes</taxon>
        <taxon>Kitasatosporales</taxon>
        <taxon>Streptomycetaceae</taxon>
        <taxon>Streptomyces</taxon>
    </lineage>
</organism>
<feature type="transmembrane region" description="Helical" evidence="1">
    <location>
        <begin position="194"/>
        <end position="214"/>
    </location>
</feature>
<keyword evidence="3" id="KW-1185">Reference proteome</keyword>
<feature type="transmembrane region" description="Helical" evidence="1">
    <location>
        <begin position="249"/>
        <end position="269"/>
    </location>
</feature>
<dbReference type="KEGG" id="sgu:SGLAU_10370"/>
<sequence>MAQTRYDQRVRVFVEVRGGPDDWQEAEDRFGRHGWPVRAHHPAGQGPLGDAVVPDPGSRVYEVEVRLFGIAKGCDQGAAERVRKAARAARLEAYVLRAEPLHRDRETRSRWRVVDARRRRRALRSPWRRYAAPWALARGAYDTGGLVTGPAGQALRLARAGHGARASEVAVRPLDGMWRDSRRRWPEEEGERRAFLAVAWALVTPVALVCAVHAGPAGRWLWGAGAAVGVAGAARAGRRLFPDGRVTGTVVVLAVSAFFTAGGLGLAGSDGWTPSDAFTTLLVVGVVSGLWLLVRQWTWGEWVTWAVPLVVTLLVSTFLAAGSVLHALYADALDLSSSDLDVPPVWQFLAALKLLSVLAYVLLVPAWWGVARHRHHFYATPGERSNVILHALVFVVILTFTGGFALDSAGRAAQRTKAAAARGEELPPYFGVEPSWTCVRTTTAPARIPGEGPALDPDRPYLLINVADGTAVLWDQITGEPLKLPANKAWLVPAEPGGGGCG</sequence>
<dbReference type="Proteomes" id="UP000029482">
    <property type="component" value="Chromosome"/>
</dbReference>
<evidence type="ECO:0000313" key="2">
    <source>
        <dbReference type="EMBL" id="AIR98084.1"/>
    </source>
</evidence>
<feature type="transmembrane region" description="Helical" evidence="1">
    <location>
        <begin position="345"/>
        <end position="367"/>
    </location>
</feature>
<evidence type="ECO:0000313" key="3">
    <source>
        <dbReference type="Proteomes" id="UP000029482"/>
    </source>
</evidence>
<dbReference type="OrthoDB" id="4211751at2"/>
<reference evidence="3" key="1">
    <citation type="journal article" date="2015" name="J. Biotechnol.">
        <title>Complete genome sequence of the actinobacterium Streptomyces glaucescens GLA.O (DSM 40922) consisting of a linear chromosome and one linear plasmid.</title>
        <authorList>
            <person name="Ortseifen V."/>
            <person name="Winkler A."/>
            <person name="Albersmeier A."/>
            <person name="Wendler S."/>
            <person name="Puhler A."/>
            <person name="Kalinowski J."/>
            <person name="Ruckert C."/>
        </authorList>
    </citation>
    <scope>NUCLEOTIDE SEQUENCE [LARGE SCALE GENOMIC DNA]</scope>
    <source>
        <strain evidence="3">DSM 40922 / GLA O</strain>
    </source>
</reference>
<feature type="transmembrane region" description="Helical" evidence="1">
    <location>
        <begin position="387"/>
        <end position="406"/>
    </location>
</feature>
<keyword evidence="1" id="KW-0472">Membrane</keyword>
<gene>
    <name evidence="2" type="ORF">SGLAU_10370</name>
</gene>
<feature type="transmembrane region" description="Helical" evidence="1">
    <location>
        <begin position="306"/>
        <end position="325"/>
    </location>
</feature>
<dbReference type="RefSeq" id="WP_043500381.1">
    <property type="nucleotide sequence ID" value="NZ_CP009438.1"/>
</dbReference>
<dbReference type="HOGENOM" id="CLU_516694_0_0_11"/>
<protein>
    <submittedName>
        <fullName evidence="2">Uncharacterized protein</fullName>
    </submittedName>
</protein>
<dbReference type="EMBL" id="CP009438">
    <property type="protein sequence ID" value="AIR98084.1"/>
    <property type="molecule type" value="Genomic_DNA"/>
</dbReference>
<accession>A0A089XAB5</accession>
<keyword evidence="1" id="KW-1133">Transmembrane helix</keyword>